<dbReference type="InterPro" id="IPR000056">
    <property type="entry name" value="Ribul_P_3_epim-like"/>
</dbReference>
<organism evidence="11 12">
    <name type="scientific">Candidatus Tagabacteria bacterium RIFCSPLOWO2_01_FULL_39_11</name>
    <dbReference type="NCBI Taxonomy" id="1802295"/>
    <lineage>
        <taxon>Bacteria</taxon>
        <taxon>Candidatus Tagaibacteriota</taxon>
    </lineage>
</organism>
<keyword evidence="5" id="KW-0479">Metal-binding</keyword>
<keyword evidence="7" id="KW-0408">Iron</keyword>
<dbReference type="GO" id="GO:0005975">
    <property type="term" value="P:carbohydrate metabolic process"/>
    <property type="evidence" value="ECO:0007669"/>
    <property type="project" value="InterPro"/>
</dbReference>
<comment type="subunit">
    <text evidence="4">Homodimer.</text>
</comment>
<evidence type="ECO:0000313" key="12">
    <source>
        <dbReference type="Proteomes" id="UP000178302"/>
    </source>
</evidence>
<comment type="cofactor">
    <cofactor evidence="2">
        <name>Zn(2+)</name>
        <dbReference type="ChEBI" id="CHEBI:29105"/>
    </cofactor>
</comment>
<dbReference type="GO" id="GO:0016857">
    <property type="term" value="F:racemase and epimerase activity, acting on carbohydrates and derivatives"/>
    <property type="evidence" value="ECO:0007669"/>
    <property type="project" value="InterPro"/>
</dbReference>
<keyword evidence="9" id="KW-0413">Isomerase</keyword>
<evidence type="ECO:0000256" key="9">
    <source>
        <dbReference type="ARBA" id="ARBA00023235"/>
    </source>
</evidence>
<evidence type="ECO:0000256" key="7">
    <source>
        <dbReference type="ARBA" id="ARBA00023004"/>
    </source>
</evidence>
<dbReference type="EMBL" id="MHQZ01000027">
    <property type="protein sequence ID" value="OHA13638.1"/>
    <property type="molecule type" value="Genomic_DNA"/>
</dbReference>
<dbReference type="Pfam" id="PF00834">
    <property type="entry name" value="Ribul_P_3_epim"/>
    <property type="match status" value="1"/>
</dbReference>
<dbReference type="AlphaFoldDB" id="A0A1G2LPS6"/>
<reference evidence="11 12" key="1">
    <citation type="journal article" date="2016" name="Nat. Commun.">
        <title>Thousands of microbial genomes shed light on interconnected biogeochemical processes in an aquifer system.</title>
        <authorList>
            <person name="Anantharaman K."/>
            <person name="Brown C.T."/>
            <person name="Hug L.A."/>
            <person name="Sharon I."/>
            <person name="Castelle C.J."/>
            <person name="Probst A.J."/>
            <person name="Thomas B.C."/>
            <person name="Singh A."/>
            <person name="Wilkins M.J."/>
            <person name="Karaoz U."/>
            <person name="Brodie E.L."/>
            <person name="Williams K.H."/>
            <person name="Hubbard S.S."/>
            <person name="Banfield J.F."/>
        </authorList>
    </citation>
    <scope>NUCLEOTIDE SEQUENCE [LARGE SCALE GENOMIC DNA]</scope>
</reference>
<comment type="cofactor">
    <cofactor evidence="1">
        <name>Mn(2+)</name>
        <dbReference type="ChEBI" id="CHEBI:29035"/>
    </cofactor>
</comment>
<protein>
    <recommendedName>
        <fullName evidence="13">Ribulose-phosphate 3-epimerase</fullName>
    </recommendedName>
</protein>
<dbReference type="GO" id="GO:0046496">
    <property type="term" value="P:nicotinamide nucleotide metabolic process"/>
    <property type="evidence" value="ECO:0007669"/>
    <property type="project" value="UniProtKB-ARBA"/>
</dbReference>
<keyword evidence="6" id="KW-0862">Zinc</keyword>
<evidence type="ECO:0000256" key="10">
    <source>
        <dbReference type="ARBA" id="ARBA00023277"/>
    </source>
</evidence>
<keyword evidence="8" id="KW-0464">Manganese</keyword>
<evidence type="ECO:0008006" key="13">
    <source>
        <dbReference type="Google" id="ProtNLM"/>
    </source>
</evidence>
<dbReference type="FunFam" id="3.20.20.70:FF:000191">
    <property type="entry name" value="ribulose-phosphate 3-epimerase isoform X2"/>
    <property type="match status" value="1"/>
</dbReference>
<dbReference type="GO" id="GO:0046872">
    <property type="term" value="F:metal ion binding"/>
    <property type="evidence" value="ECO:0007669"/>
    <property type="project" value="UniProtKB-KW"/>
</dbReference>
<dbReference type="InterPro" id="IPR011060">
    <property type="entry name" value="RibuloseP-bd_barrel"/>
</dbReference>
<name>A0A1G2LPS6_9BACT</name>
<evidence type="ECO:0000256" key="5">
    <source>
        <dbReference type="ARBA" id="ARBA00022723"/>
    </source>
</evidence>
<gene>
    <name evidence="11" type="ORF">A2909_03140</name>
</gene>
<proteinExistence type="predicted"/>
<evidence type="ECO:0000256" key="6">
    <source>
        <dbReference type="ARBA" id="ARBA00022833"/>
    </source>
</evidence>
<evidence type="ECO:0000256" key="3">
    <source>
        <dbReference type="ARBA" id="ARBA00001954"/>
    </source>
</evidence>
<dbReference type="PANTHER" id="PTHR11749">
    <property type="entry name" value="RIBULOSE-5-PHOSPHATE-3-EPIMERASE"/>
    <property type="match status" value="1"/>
</dbReference>
<evidence type="ECO:0000256" key="4">
    <source>
        <dbReference type="ARBA" id="ARBA00011738"/>
    </source>
</evidence>
<evidence type="ECO:0000313" key="11">
    <source>
        <dbReference type="EMBL" id="OHA13638.1"/>
    </source>
</evidence>
<dbReference type="GO" id="GO:0006163">
    <property type="term" value="P:purine nucleotide metabolic process"/>
    <property type="evidence" value="ECO:0007669"/>
    <property type="project" value="UniProtKB-ARBA"/>
</dbReference>
<dbReference type="GO" id="GO:1901135">
    <property type="term" value="P:carbohydrate derivative metabolic process"/>
    <property type="evidence" value="ECO:0007669"/>
    <property type="project" value="UniProtKB-ARBA"/>
</dbReference>
<accession>A0A1G2LPS6</accession>
<comment type="cofactor">
    <cofactor evidence="3">
        <name>Fe(2+)</name>
        <dbReference type="ChEBI" id="CHEBI:29033"/>
    </cofactor>
</comment>
<evidence type="ECO:0000256" key="1">
    <source>
        <dbReference type="ARBA" id="ARBA00001936"/>
    </source>
</evidence>
<dbReference type="Gene3D" id="3.20.20.70">
    <property type="entry name" value="Aldolase class I"/>
    <property type="match status" value="1"/>
</dbReference>
<dbReference type="Proteomes" id="UP000178302">
    <property type="component" value="Unassembled WGS sequence"/>
</dbReference>
<evidence type="ECO:0000256" key="2">
    <source>
        <dbReference type="ARBA" id="ARBA00001947"/>
    </source>
</evidence>
<dbReference type="InterPro" id="IPR013785">
    <property type="entry name" value="Aldolase_TIM"/>
</dbReference>
<keyword evidence="10" id="KW-0119">Carbohydrate metabolism</keyword>
<comment type="caution">
    <text evidence="11">The sequence shown here is derived from an EMBL/GenBank/DDBJ whole genome shotgun (WGS) entry which is preliminary data.</text>
</comment>
<sequence>MRDIEIIPAVNAETFEEVKNKIMLVEPYAGWVHLDVTDGTFTKNSIWHNASDLVSLDTLLNIEVHLMILDIERRVPEWLLPNIKRVIFNLEASHNPDFVIEKLREANKEVGISIAPATPWMRLKPYLDKVDLIQILSVNPGLAGQEFIKNNLDKIRHLRGVCPKCIIEVDGGMKVGVIKKVVEAGADIIVAASAIFRENDVKKAIEELRKDAKL</sequence>
<evidence type="ECO:0000256" key="8">
    <source>
        <dbReference type="ARBA" id="ARBA00023211"/>
    </source>
</evidence>
<dbReference type="SUPFAM" id="SSF51366">
    <property type="entry name" value="Ribulose-phoshate binding barrel"/>
    <property type="match status" value="1"/>
</dbReference>
<dbReference type="GO" id="GO:0006091">
    <property type="term" value="P:generation of precursor metabolites and energy"/>
    <property type="evidence" value="ECO:0007669"/>
    <property type="project" value="UniProtKB-ARBA"/>
</dbReference>